<evidence type="ECO:0000259" key="1">
    <source>
        <dbReference type="Pfam" id="PF01507"/>
    </source>
</evidence>
<feature type="domain" description="Phosphoadenosine phosphosulphate reductase" evidence="1">
    <location>
        <begin position="260"/>
        <end position="428"/>
    </location>
</feature>
<sequence>MMFGWCEKCKAIVMNGECSIHDRVKPISHINSIDIHPLPSIVKNLINERAEGLELGKGVFALYGDHIYHRKIVTLEKPIAEIKFTSGPKTPSSKLQSVVQIFYRQLKGVVNSDNENGESSRNFYERVKSVYSQKKGGGTTGDRFLADFLNDLKSRISISYDCSPSGEDINDTVEYIFQWCTEESKNLKSIYEYINENYPGLVEHPNKKDNIRIKPLVEGKINGMKKESLIKANEDRLDWLAEVSKTFSEWELESFGNENAVISFSGGKDSTVLSQILQGHDFKNVFVDTTIEFPETYDFIERLQEKGWNIDVVRAEQSWFNLCAKKGFPKYKNRWCCKTQKLNPFQKYLEENFDGEKVLVFSGERRWESLNRQSQPFKKQHKHIESQMTVHPMLDWLSMDIWMYTWKHDLPVNDLYNYFSRGGCWVCPFGLYTRQHILQYTHPRYFKTLMKVKSKYSS</sequence>
<dbReference type="Proteomes" id="UP000070565">
    <property type="component" value="Unassembled WGS sequence"/>
</dbReference>
<protein>
    <recommendedName>
        <fullName evidence="1">Phosphoadenosine phosphosulphate reductase domain-containing protein</fullName>
    </recommendedName>
</protein>
<name>A0A133VB33_9EURY</name>
<dbReference type="AlphaFoldDB" id="A0A133VB33"/>
<dbReference type="InterPro" id="IPR002500">
    <property type="entry name" value="PAPS_reduct_dom"/>
</dbReference>
<keyword evidence="3" id="KW-1185">Reference proteome</keyword>
<dbReference type="InterPro" id="IPR014729">
    <property type="entry name" value="Rossmann-like_a/b/a_fold"/>
</dbReference>
<dbReference type="InterPro" id="IPR050128">
    <property type="entry name" value="Sulfate_adenylyltrnsfr_sub2"/>
</dbReference>
<dbReference type="EMBL" id="LHXZ01000006">
    <property type="protein sequence ID" value="KXB03666.1"/>
    <property type="molecule type" value="Genomic_DNA"/>
</dbReference>
<dbReference type="SUPFAM" id="SSF52402">
    <property type="entry name" value="Adenine nucleotide alpha hydrolases-like"/>
    <property type="match status" value="1"/>
</dbReference>
<dbReference type="Gene3D" id="3.40.50.620">
    <property type="entry name" value="HUPs"/>
    <property type="match status" value="1"/>
</dbReference>
<evidence type="ECO:0000313" key="2">
    <source>
        <dbReference type="EMBL" id="KXB03666.1"/>
    </source>
</evidence>
<organism evidence="2 3">
    <name type="scientific">candidate division MSBL1 archaeon SCGC-AAA261F19</name>
    <dbReference type="NCBI Taxonomy" id="1698275"/>
    <lineage>
        <taxon>Archaea</taxon>
        <taxon>Methanobacteriati</taxon>
        <taxon>Methanobacteriota</taxon>
        <taxon>candidate division MSBL1</taxon>
    </lineage>
</organism>
<comment type="caution">
    <text evidence="2">The sequence shown here is derived from an EMBL/GenBank/DDBJ whole genome shotgun (WGS) entry which is preliminary data.</text>
</comment>
<dbReference type="PANTHER" id="PTHR43196:SF2">
    <property type="entry name" value="PHOSPHOADENOSINE PHOSPHOSULFATE REDUCTASE"/>
    <property type="match status" value="1"/>
</dbReference>
<dbReference type="Pfam" id="PF01507">
    <property type="entry name" value="PAPS_reduct"/>
    <property type="match status" value="1"/>
</dbReference>
<reference evidence="2 3" key="1">
    <citation type="journal article" date="2016" name="Sci. Rep.">
        <title>Metabolic traits of an uncultured archaeal lineage -MSBL1- from brine pools of the Red Sea.</title>
        <authorList>
            <person name="Mwirichia R."/>
            <person name="Alam I."/>
            <person name="Rashid M."/>
            <person name="Vinu M."/>
            <person name="Ba-Alawi W."/>
            <person name="Anthony Kamau A."/>
            <person name="Kamanda Ngugi D."/>
            <person name="Goker M."/>
            <person name="Klenk H.P."/>
            <person name="Bajic V."/>
            <person name="Stingl U."/>
        </authorList>
    </citation>
    <scope>NUCLEOTIDE SEQUENCE [LARGE SCALE GENOMIC DNA]</scope>
    <source>
        <strain evidence="2">SCGC-AAA261F19</strain>
    </source>
</reference>
<dbReference type="GO" id="GO:0003824">
    <property type="term" value="F:catalytic activity"/>
    <property type="evidence" value="ECO:0007669"/>
    <property type="project" value="InterPro"/>
</dbReference>
<evidence type="ECO:0000313" key="3">
    <source>
        <dbReference type="Proteomes" id="UP000070565"/>
    </source>
</evidence>
<proteinExistence type="predicted"/>
<dbReference type="PANTHER" id="PTHR43196">
    <property type="entry name" value="SULFATE ADENYLYLTRANSFERASE SUBUNIT 2"/>
    <property type="match status" value="1"/>
</dbReference>
<gene>
    <name evidence="2" type="ORF">AKJ45_00955</name>
</gene>
<accession>A0A133VB33</accession>